<evidence type="ECO:0000313" key="9">
    <source>
        <dbReference type="EMBL" id="TLP35512.1"/>
    </source>
</evidence>
<keyword evidence="5" id="KW-0812">Transmembrane</keyword>
<keyword evidence="3" id="KW-0813">Transport</keyword>
<gene>
    <name evidence="9" type="ORF">FDK22_14775</name>
</gene>
<dbReference type="GO" id="GO:0042834">
    <property type="term" value="F:peptidoglycan binding"/>
    <property type="evidence" value="ECO:0007669"/>
    <property type="project" value="InterPro"/>
</dbReference>
<sequence length="767" mass="89177">MNIRIKSFIIFQFLMVSSLFGFSIKDGFPLALENDMDFKINKNNLNNINIDKKIADSLLYPSVDFSAKVEASNLTQGKLTPDNEPLTKSDNYELKFTQPIFDGFESSYEKKLQEQKFKSAVYYLKETQNNIALNYAIAYVNTLREKDLLNLSKESLQISKDIFDKVYKKVNVGYGTKLEFDEVKANMAETQVNLDIQKINFKEAIENLKLYVQSDFDSSELEKPNLNIELPKNVKEALEIAYNENPSINVSKANVFVAKFEQQRDKKDFYPNLDFVGSYNINNALFKESDEEYNEYKVGFEVSYNLFNGGKDTLKDKKALQNIKDKELLVKKSEYQVKTDLRLAWNAYNLNNEKQESLKQYLIVKKDVLDATNKEFDLGLKDLNTLLETHIEYVDIKKDLIRNTYDLMIAKYEILSAMGNLSDVLEDKLPTLDKVNTSDLVQNMQKELDFSYDKDEKHKQKKLAVLNKNKKVISKEKYEKPIKKVSFQNINYEKLNKNLEKNITDTIENEFKEKFLNASKNKYTINLAISDSEIKAQRLLDRYELNDNAFFFSFREVNPLQRIVMGIYDSKQEAKKALSKLHKNLKRNKPIIEKIAIKQRVYHKYHSKNELIKQDIYTAQATTTSIKPLIKKVAFSTIEPVTNKVPNKNLEKRVENFQYNSFKDKFLNASKDKYTINLAYSDSEIKAQALLDKYGLSNNGFFFKFRYENPLQKIMLGVFDSKEEALKAMASLPNGLKINRPRVEKVSIKQALFHKYNKNYSTNLGSI</sequence>
<name>A0A5R8XY13_9BACT</name>
<organism evidence="9 10">
    <name type="scientific">Arcobacter arenosus</name>
    <dbReference type="NCBI Taxonomy" id="2576037"/>
    <lineage>
        <taxon>Bacteria</taxon>
        <taxon>Pseudomonadati</taxon>
        <taxon>Campylobacterota</taxon>
        <taxon>Epsilonproteobacteria</taxon>
        <taxon>Campylobacterales</taxon>
        <taxon>Arcobacteraceae</taxon>
        <taxon>Arcobacter</taxon>
    </lineage>
</organism>
<evidence type="ECO:0000256" key="6">
    <source>
        <dbReference type="ARBA" id="ARBA00023136"/>
    </source>
</evidence>
<dbReference type="InterPro" id="IPR007730">
    <property type="entry name" value="SPOR-like_dom"/>
</dbReference>
<dbReference type="GO" id="GO:0015562">
    <property type="term" value="F:efflux transmembrane transporter activity"/>
    <property type="evidence" value="ECO:0007669"/>
    <property type="project" value="InterPro"/>
</dbReference>
<dbReference type="GO" id="GO:1990281">
    <property type="term" value="C:efflux pump complex"/>
    <property type="evidence" value="ECO:0007669"/>
    <property type="project" value="TreeGrafter"/>
</dbReference>
<evidence type="ECO:0000256" key="5">
    <source>
        <dbReference type="ARBA" id="ARBA00022692"/>
    </source>
</evidence>
<proteinExistence type="inferred from homology"/>
<dbReference type="GO" id="GO:0015288">
    <property type="term" value="F:porin activity"/>
    <property type="evidence" value="ECO:0007669"/>
    <property type="project" value="TreeGrafter"/>
</dbReference>
<dbReference type="PANTHER" id="PTHR30026">
    <property type="entry name" value="OUTER MEMBRANE PROTEIN TOLC"/>
    <property type="match status" value="1"/>
</dbReference>
<reference evidence="9 10" key="1">
    <citation type="submission" date="2019-05" db="EMBL/GenBank/DDBJ databases">
        <title>Arcobacter sp. nov., isolated from sea sediment.</title>
        <authorList>
            <person name="Kim W."/>
        </authorList>
    </citation>
    <scope>NUCLEOTIDE SEQUENCE [LARGE SCALE GENOMIC DNA]</scope>
    <source>
        <strain evidence="9 10">CAU 1517</strain>
    </source>
</reference>
<evidence type="ECO:0000256" key="7">
    <source>
        <dbReference type="ARBA" id="ARBA00023237"/>
    </source>
</evidence>
<dbReference type="Gene3D" id="1.20.1600.10">
    <property type="entry name" value="Outer membrane efflux proteins (OEP)"/>
    <property type="match status" value="1"/>
</dbReference>
<dbReference type="SUPFAM" id="SSF56954">
    <property type="entry name" value="Outer membrane efflux proteins (OEP)"/>
    <property type="match status" value="1"/>
</dbReference>
<dbReference type="Pfam" id="PF02321">
    <property type="entry name" value="OEP"/>
    <property type="match status" value="2"/>
</dbReference>
<dbReference type="SUPFAM" id="SSF110997">
    <property type="entry name" value="Sporulation related repeat"/>
    <property type="match status" value="1"/>
</dbReference>
<dbReference type="EMBL" id="VANU01000008">
    <property type="protein sequence ID" value="TLP35512.1"/>
    <property type="molecule type" value="Genomic_DNA"/>
</dbReference>
<evidence type="ECO:0000256" key="1">
    <source>
        <dbReference type="ARBA" id="ARBA00004442"/>
    </source>
</evidence>
<feature type="domain" description="SPOR" evidence="8">
    <location>
        <begin position="668"/>
        <end position="745"/>
    </location>
</feature>
<dbReference type="PANTHER" id="PTHR30026:SF20">
    <property type="entry name" value="OUTER MEMBRANE PROTEIN TOLC"/>
    <property type="match status" value="1"/>
</dbReference>
<comment type="caution">
    <text evidence="9">The sequence shown here is derived from an EMBL/GenBank/DDBJ whole genome shotgun (WGS) entry which is preliminary data.</text>
</comment>
<dbReference type="RefSeq" id="WP_138153761.1">
    <property type="nucleotide sequence ID" value="NZ_VANU01000008.1"/>
</dbReference>
<dbReference type="AlphaFoldDB" id="A0A5R8XY13"/>
<evidence type="ECO:0000259" key="8">
    <source>
        <dbReference type="PROSITE" id="PS51724"/>
    </source>
</evidence>
<dbReference type="Pfam" id="PF05036">
    <property type="entry name" value="SPOR"/>
    <property type="match status" value="1"/>
</dbReference>
<keyword evidence="10" id="KW-1185">Reference proteome</keyword>
<keyword evidence="6" id="KW-0472">Membrane</keyword>
<feature type="domain" description="SPOR" evidence="8">
    <location>
        <begin position="517"/>
        <end position="594"/>
    </location>
</feature>
<evidence type="ECO:0000256" key="4">
    <source>
        <dbReference type="ARBA" id="ARBA00022452"/>
    </source>
</evidence>
<dbReference type="InterPro" id="IPR051906">
    <property type="entry name" value="TolC-like"/>
</dbReference>
<evidence type="ECO:0000256" key="3">
    <source>
        <dbReference type="ARBA" id="ARBA00022448"/>
    </source>
</evidence>
<dbReference type="PROSITE" id="PS51724">
    <property type="entry name" value="SPOR"/>
    <property type="match status" value="2"/>
</dbReference>
<dbReference type="Proteomes" id="UP000308901">
    <property type="component" value="Unassembled WGS sequence"/>
</dbReference>
<comment type="similarity">
    <text evidence="2">Belongs to the outer membrane factor (OMF) (TC 1.B.17) family.</text>
</comment>
<comment type="subcellular location">
    <subcellularLocation>
        <location evidence="1">Cell outer membrane</location>
    </subcellularLocation>
</comment>
<dbReference type="InterPro" id="IPR036680">
    <property type="entry name" value="SPOR-like_sf"/>
</dbReference>
<keyword evidence="4" id="KW-1134">Transmembrane beta strand</keyword>
<accession>A0A5R8XY13</accession>
<evidence type="ECO:0000313" key="10">
    <source>
        <dbReference type="Proteomes" id="UP000308901"/>
    </source>
</evidence>
<dbReference type="OrthoDB" id="5341068at2"/>
<protein>
    <recommendedName>
        <fullName evidence="8">SPOR domain-containing protein</fullName>
    </recommendedName>
</protein>
<keyword evidence="7" id="KW-0998">Cell outer membrane</keyword>
<dbReference type="Gene3D" id="3.30.70.1070">
    <property type="entry name" value="Sporulation related repeat"/>
    <property type="match status" value="2"/>
</dbReference>
<dbReference type="GO" id="GO:0009279">
    <property type="term" value="C:cell outer membrane"/>
    <property type="evidence" value="ECO:0007669"/>
    <property type="project" value="UniProtKB-SubCell"/>
</dbReference>
<dbReference type="InterPro" id="IPR003423">
    <property type="entry name" value="OMP_efflux"/>
</dbReference>
<evidence type="ECO:0000256" key="2">
    <source>
        <dbReference type="ARBA" id="ARBA00007613"/>
    </source>
</evidence>